<dbReference type="Pfam" id="PF03972">
    <property type="entry name" value="MmgE_PrpD_N"/>
    <property type="match status" value="1"/>
</dbReference>
<dbReference type="Pfam" id="PF19305">
    <property type="entry name" value="MmgE_PrpD_C"/>
    <property type="match status" value="1"/>
</dbReference>
<dbReference type="InterPro" id="IPR045336">
    <property type="entry name" value="MmgE_PrpD_N"/>
</dbReference>
<dbReference type="GO" id="GO:0016829">
    <property type="term" value="F:lyase activity"/>
    <property type="evidence" value="ECO:0007669"/>
    <property type="project" value="InterPro"/>
</dbReference>
<dbReference type="PANTHER" id="PTHR16943">
    <property type="entry name" value="2-METHYLCITRATE DEHYDRATASE-RELATED"/>
    <property type="match status" value="1"/>
</dbReference>
<dbReference type="EMBL" id="JAAXPE010000063">
    <property type="protein sequence ID" value="NKY89805.1"/>
    <property type="molecule type" value="Genomic_DNA"/>
</dbReference>
<protein>
    <submittedName>
        <fullName evidence="4">MmgE/PrpD family protein</fullName>
    </submittedName>
</protein>
<organism evidence="4 5">
    <name type="scientific">Nocardia veterana</name>
    <dbReference type="NCBI Taxonomy" id="132249"/>
    <lineage>
        <taxon>Bacteria</taxon>
        <taxon>Bacillati</taxon>
        <taxon>Actinomycetota</taxon>
        <taxon>Actinomycetes</taxon>
        <taxon>Mycobacteriales</taxon>
        <taxon>Nocardiaceae</taxon>
        <taxon>Nocardia</taxon>
    </lineage>
</organism>
<evidence type="ECO:0000256" key="1">
    <source>
        <dbReference type="ARBA" id="ARBA00006174"/>
    </source>
</evidence>
<dbReference type="Gene3D" id="3.30.1330.120">
    <property type="entry name" value="2-methylcitrate dehydratase PrpD"/>
    <property type="match status" value="1"/>
</dbReference>
<evidence type="ECO:0000259" key="3">
    <source>
        <dbReference type="Pfam" id="PF19305"/>
    </source>
</evidence>
<dbReference type="Proteomes" id="UP000523447">
    <property type="component" value="Unassembled WGS sequence"/>
</dbReference>
<dbReference type="InterPro" id="IPR005656">
    <property type="entry name" value="MmgE_PrpD"/>
</dbReference>
<dbReference type="InterPro" id="IPR036148">
    <property type="entry name" value="MmgE/PrpD_sf"/>
</dbReference>
<dbReference type="InterPro" id="IPR042188">
    <property type="entry name" value="MmgE/PrpD_sf_2"/>
</dbReference>
<comment type="similarity">
    <text evidence="1">Belongs to the PrpD family.</text>
</comment>
<comment type="caution">
    <text evidence="4">The sequence shown here is derived from an EMBL/GenBank/DDBJ whole genome shotgun (WGS) entry which is preliminary data.</text>
</comment>
<dbReference type="InterPro" id="IPR042183">
    <property type="entry name" value="MmgE/PrpD_sf_1"/>
</dbReference>
<feature type="domain" description="MmgE/PrpD N-terminal" evidence="2">
    <location>
        <begin position="4"/>
        <end position="242"/>
    </location>
</feature>
<dbReference type="AlphaFoldDB" id="A0A7X6M3S0"/>
<dbReference type="Gene3D" id="1.10.4100.10">
    <property type="entry name" value="2-methylcitrate dehydratase PrpD"/>
    <property type="match status" value="1"/>
</dbReference>
<keyword evidence="5" id="KW-1185">Reference proteome</keyword>
<dbReference type="InterPro" id="IPR045337">
    <property type="entry name" value="MmgE_PrpD_C"/>
</dbReference>
<evidence type="ECO:0000259" key="2">
    <source>
        <dbReference type="Pfam" id="PF03972"/>
    </source>
</evidence>
<dbReference type="RefSeq" id="WP_040723527.1">
    <property type="nucleotide sequence ID" value="NZ_CAWPHS010000060.1"/>
</dbReference>
<proteinExistence type="inferred from homology"/>
<feature type="domain" description="MmgE/PrpD C-terminal" evidence="3">
    <location>
        <begin position="267"/>
        <end position="428"/>
    </location>
</feature>
<evidence type="ECO:0000313" key="5">
    <source>
        <dbReference type="Proteomes" id="UP000523447"/>
    </source>
</evidence>
<reference evidence="4 5" key="1">
    <citation type="submission" date="2020-04" db="EMBL/GenBank/DDBJ databases">
        <title>MicrobeNet Type strains.</title>
        <authorList>
            <person name="Nicholson A.C."/>
        </authorList>
    </citation>
    <scope>NUCLEOTIDE SEQUENCE [LARGE SCALE GENOMIC DNA]</scope>
    <source>
        <strain evidence="4 5">DSM 44445</strain>
    </source>
</reference>
<dbReference type="SUPFAM" id="SSF103378">
    <property type="entry name" value="2-methylcitrate dehydratase PrpD"/>
    <property type="match status" value="1"/>
</dbReference>
<sequence>MTARRLANWAAALDVDDIPEVTRRAALRHLLDGIGNAIGARRLDQGGPGLSVARGLGGPAQAHPLGDPEAISAPAAAFANGVLMHALDFDDTHAGALVHPTTVVAPAVLAVAEEVGATGAQTVTALVAGLEIACRLGAAAPHGFHARGLHATAVVGPLAGAVAAGLLYGADADRLTDAIGIAASSSGGLLEFLDTGANTKVLHPGNAGFNGVLAARLALAGASGPESVLEGRRGLYRALADRDVDPDGIVADLGTRWESAGIGIKPYPSCQLMHASLDAVAQALAEAARSGTEVSASRITAISVDVHPDSVDIVCGPGTGTRSPRSIYDAKFDLPWSVAALVHDGAVTVDTYAEASIVRPEVAATAALVDVVPAPDARPAADAAGRAVITLDDATRLVGEVPCSRGTSGRPMDDAAVAEKFRGNAGGGEASEALVQTVLGLCNAPSVGQIPALAADILSAS</sequence>
<name>A0A7X6M3S0_9NOCA</name>
<gene>
    <name evidence="4" type="ORF">HGA07_29995</name>
</gene>
<accession>A0A7X6M3S0</accession>
<dbReference type="PANTHER" id="PTHR16943:SF8">
    <property type="entry name" value="2-METHYLCITRATE DEHYDRATASE"/>
    <property type="match status" value="1"/>
</dbReference>
<evidence type="ECO:0000313" key="4">
    <source>
        <dbReference type="EMBL" id="NKY89805.1"/>
    </source>
</evidence>